<evidence type="ECO:0000313" key="2">
    <source>
        <dbReference type="EMBL" id="GAA1774519.1"/>
    </source>
</evidence>
<protein>
    <submittedName>
        <fullName evidence="2">Uncharacterized protein</fullName>
    </submittedName>
</protein>
<evidence type="ECO:0000256" key="1">
    <source>
        <dbReference type="SAM" id="MobiDB-lite"/>
    </source>
</evidence>
<accession>A0ABN2L6M0</accession>
<feature type="region of interest" description="Disordered" evidence="1">
    <location>
        <begin position="1"/>
        <end position="21"/>
    </location>
</feature>
<comment type="caution">
    <text evidence="2">The sequence shown here is derived from an EMBL/GenBank/DDBJ whole genome shotgun (WGS) entry which is preliminary data.</text>
</comment>
<dbReference type="EMBL" id="BAAALS010000039">
    <property type="protein sequence ID" value="GAA1774519.1"/>
    <property type="molecule type" value="Genomic_DNA"/>
</dbReference>
<dbReference type="Proteomes" id="UP001500655">
    <property type="component" value="Unassembled WGS sequence"/>
</dbReference>
<gene>
    <name evidence="2" type="ORF">GCM10009681_52600</name>
</gene>
<keyword evidence="3" id="KW-1185">Reference proteome</keyword>
<proteinExistence type="predicted"/>
<evidence type="ECO:0000313" key="3">
    <source>
        <dbReference type="Proteomes" id="UP001500655"/>
    </source>
</evidence>
<name>A0ABN2L6M0_9ACTN</name>
<sequence>MNRSGRITARWNRPNATRSRKSTRRVAIIAGMTRSRLMATTVRRKNSRYMRWMVAVAQKNHATVTASWNGSRTVSRQSMLSQGPCAGSARTVQMVSRQNDRFHRSCWRRYGRSRVGTSVHAWARQYATW</sequence>
<reference evidence="2 3" key="1">
    <citation type="journal article" date="2019" name="Int. J. Syst. Evol. Microbiol.">
        <title>The Global Catalogue of Microorganisms (GCM) 10K type strain sequencing project: providing services to taxonomists for standard genome sequencing and annotation.</title>
        <authorList>
            <consortium name="The Broad Institute Genomics Platform"/>
            <consortium name="The Broad Institute Genome Sequencing Center for Infectious Disease"/>
            <person name="Wu L."/>
            <person name="Ma J."/>
        </authorList>
    </citation>
    <scope>NUCLEOTIDE SEQUENCE [LARGE SCALE GENOMIC DNA]</scope>
    <source>
        <strain evidence="2 3">JCM 13249</strain>
    </source>
</reference>
<organism evidence="2 3">
    <name type="scientific">Luedemannella helvata</name>
    <dbReference type="NCBI Taxonomy" id="349315"/>
    <lineage>
        <taxon>Bacteria</taxon>
        <taxon>Bacillati</taxon>
        <taxon>Actinomycetota</taxon>
        <taxon>Actinomycetes</taxon>
        <taxon>Micromonosporales</taxon>
        <taxon>Micromonosporaceae</taxon>
        <taxon>Luedemannella</taxon>
    </lineage>
</organism>